<dbReference type="PANTHER" id="PTHR38118">
    <property type="entry name" value="ANCHORED CELL WALL PROTEIN 11-RELATED"/>
    <property type="match status" value="1"/>
</dbReference>
<dbReference type="Proteomes" id="UP000272025">
    <property type="component" value="Unassembled WGS sequence"/>
</dbReference>
<evidence type="ECO:0000256" key="1">
    <source>
        <dbReference type="SAM" id="MobiDB-lite"/>
    </source>
</evidence>
<dbReference type="GeneID" id="39579914"/>
<keyword evidence="3" id="KW-0732">Signal</keyword>
<evidence type="ECO:0000256" key="2">
    <source>
        <dbReference type="SAM" id="Phobius"/>
    </source>
</evidence>
<feature type="domain" description="DUF7707" evidence="4">
    <location>
        <begin position="33"/>
        <end position="124"/>
    </location>
</feature>
<keyword evidence="2" id="KW-0472">Membrane</keyword>
<keyword evidence="2" id="KW-1133">Transmembrane helix</keyword>
<evidence type="ECO:0000313" key="5">
    <source>
        <dbReference type="EMBL" id="ROT41580.1"/>
    </source>
</evidence>
<reference evidence="5 6" key="1">
    <citation type="journal article" date="2018" name="Mol. Ecol.">
        <title>The obligate alkalophilic soda-lake fungus Sodiomyces alkalinus has shifted to a protein diet.</title>
        <authorList>
            <person name="Grum-Grzhimaylo A.A."/>
            <person name="Falkoski D.L."/>
            <person name="van den Heuvel J."/>
            <person name="Valero-Jimenez C.A."/>
            <person name="Min B."/>
            <person name="Choi I.G."/>
            <person name="Lipzen A."/>
            <person name="Daum C.G."/>
            <person name="Aanen D.K."/>
            <person name="Tsang A."/>
            <person name="Henrissat B."/>
            <person name="Bilanenko E.N."/>
            <person name="de Vries R.P."/>
            <person name="van Kan J.A.L."/>
            <person name="Grigoriev I.V."/>
            <person name="Debets A.J.M."/>
        </authorList>
    </citation>
    <scope>NUCLEOTIDE SEQUENCE [LARGE SCALE GENOMIC DNA]</scope>
    <source>
        <strain evidence="5 6">F11</strain>
    </source>
</reference>
<dbReference type="OrthoDB" id="2121879at2759"/>
<dbReference type="EMBL" id="ML119052">
    <property type="protein sequence ID" value="ROT41580.1"/>
    <property type="molecule type" value="Genomic_DNA"/>
</dbReference>
<proteinExistence type="predicted"/>
<feature type="transmembrane region" description="Helical" evidence="2">
    <location>
        <begin position="178"/>
        <end position="200"/>
    </location>
</feature>
<evidence type="ECO:0000259" key="4">
    <source>
        <dbReference type="Pfam" id="PF24808"/>
    </source>
</evidence>
<protein>
    <recommendedName>
        <fullName evidence="4">DUF7707 domain-containing protein</fullName>
    </recommendedName>
</protein>
<dbReference type="PANTHER" id="PTHR38118:SF3">
    <property type="entry name" value="ANCHORED CELL WALL PROTEIN 11"/>
    <property type="match status" value="1"/>
</dbReference>
<feature type="compositionally biased region" description="Acidic residues" evidence="1">
    <location>
        <begin position="162"/>
        <end position="177"/>
    </location>
</feature>
<organism evidence="5 6">
    <name type="scientific">Sodiomyces alkalinus (strain CBS 110278 / VKM F-3762 / F11)</name>
    <name type="common">Alkaliphilic filamentous fungus</name>
    <dbReference type="NCBI Taxonomy" id="1314773"/>
    <lineage>
        <taxon>Eukaryota</taxon>
        <taxon>Fungi</taxon>
        <taxon>Dikarya</taxon>
        <taxon>Ascomycota</taxon>
        <taxon>Pezizomycotina</taxon>
        <taxon>Sordariomycetes</taxon>
        <taxon>Hypocreomycetidae</taxon>
        <taxon>Glomerellales</taxon>
        <taxon>Plectosphaerellaceae</taxon>
        <taxon>Sodiomyces</taxon>
    </lineage>
</organism>
<keyword evidence="2" id="KW-0812">Transmembrane</keyword>
<dbReference type="Pfam" id="PF24808">
    <property type="entry name" value="DUF7707"/>
    <property type="match status" value="1"/>
</dbReference>
<feature type="compositionally biased region" description="Low complexity" evidence="1">
    <location>
        <begin position="140"/>
        <end position="161"/>
    </location>
</feature>
<evidence type="ECO:0000313" key="6">
    <source>
        <dbReference type="Proteomes" id="UP000272025"/>
    </source>
</evidence>
<accession>A0A3N2Q489</accession>
<feature type="chain" id="PRO_5017927747" description="DUF7707 domain-containing protein" evidence="3">
    <location>
        <begin position="21"/>
        <end position="201"/>
    </location>
</feature>
<keyword evidence="6" id="KW-1185">Reference proteome</keyword>
<sequence length="201" mass="20855">MPTLATVALALVAASSLVSAQRKVYTNEDLASVDAIDIGTRNAWCQGQRNVCTRLCDNAVTNDCSTSTLDYDCQCSNGTAPGLEYYRSSMPSFICNAVFEECIIANVGNARGQQQCEDDRDAACDPDELLDAFTENTSTAAEAPAATTSPTASATSVADASQTEDPEPTAEADDDDSFAAPTAAPVVGAAALAIAVFAYLV</sequence>
<evidence type="ECO:0000256" key="3">
    <source>
        <dbReference type="SAM" id="SignalP"/>
    </source>
</evidence>
<dbReference type="STRING" id="1314773.A0A3N2Q489"/>
<dbReference type="InterPro" id="IPR056124">
    <property type="entry name" value="DUF7707"/>
</dbReference>
<feature type="signal peptide" evidence="3">
    <location>
        <begin position="1"/>
        <end position="20"/>
    </location>
</feature>
<dbReference type="AlphaFoldDB" id="A0A3N2Q489"/>
<feature type="region of interest" description="Disordered" evidence="1">
    <location>
        <begin position="140"/>
        <end position="178"/>
    </location>
</feature>
<dbReference type="RefSeq" id="XP_028469386.1">
    <property type="nucleotide sequence ID" value="XM_028611436.1"/>
</dbReference>
<name>A0A3N2Q489_SODAK</name>
<gene>
    <name evidence="5" type="ORF">SODALDRAFT_331329</name>
</gene>